<name>A0A062VCB2_9PROT</name>
<dbReference type="InterPro" id="IPR040239">
    <property type="entry name" value="HcpB-like"/>
</dbReference>
<keyword evidence="4" id="KW-0732">Signal</keyword>
<dbReference type="Gene3D" id="1.25.40.10">
    <property type="entry name" value="Tetratricopeptide repeat domain"/>
    <property type="match status" value="1"/>
</dbReference>
<keyword evidence="2" id="KW-0677">Repeat</keyword>
<dbReference type="SMART" id="SM00671">
    <property type="entry name" value="SEL1"/>
    <property type="match status" value="3"/>
</dbReference>
<dbReference type="InterPro" id="IPR006597">
    <property type="entry name" value="Sel1-like"/>
</dbReference>
<evidence type="ECO:0000313" key="6">
    <source>
        <dbReference type="Proteomes" id="UP000027100"/>
    </source>
</evidence>
<reference evidence="5 6" key="1">
    <citation type="journal article" date="2014" name="Antonie Van Leeuwenhoek">
        <title>Hyphomonas beringensis sp. nov. and Hyphomonas chukchiensis sp. nov., isolated from surface seawater of the Bering Sea and Chukchi Sea.</title>
        <authorList>
            <person name="Li C."/>
            <person name="Lai Q."/>
            <person name="Li G."/>
            <person name="Dong C."/>
            <person name="Wang J."/>
            <person name="Liao Y."/>
            <person name="Shao Z."/>
        </authorList>
    </citation>
    <scope>NUCLEOTIDE SEQUENCE [LARGE SCALE GENOMIC DNA]</scope>
    <source>
        <strain evidence="5 6">PS728</strain>
    </source>
</reference>
<evidence type="ECO:0000313" key="5">
    <source>
        <dbReference type="EMBL" id="KDA00112.1"/>
    </source>
</evidence>
<evidence type="ECO:0000256" key="2">
    <source>
        <dbReference type="ARBA" id="ARBA00022737"/>
    </source>
</evidence>
<comment type="caution">
    <text evidence="5">The sequence shown here is derived from an EMBL/GenBank/DDBJ whole genome shotgun (WGS) entry which is preliminary data.</text>
</comment>
<dbReference type="eggNOG" id="COG0790">
    <property type="taxonomic scope" value="Bacteria"/>
</dbReference>
<feature type="coiled-coil region" evidence="3">
    <location>
        <begin position="32"/>
        <end position="59"/>
    </location>
</feature>
<gene>
    <name evidence="5" type="ORF">HPO_01822</name>
</gene>
<dbReference type="SUPFAM" id="SSF81901">
    <property type="entry name" value="HCP-like"/>
    <property type="match status" value="1"/>
</dbReference>
<dbReference type="EMBL" id="ARYM01000002">
    <property type="protein sequence ID" value="KDA00112.1"/>
    <property type="molecule type" value="Genomic_DNA"/>
</dbReference>
<keyword evidence="6" id="KW-1185">Reference proteome</keyword>
<dbReference type="AlphaFoldDB" id="A0A062VCB2"/>
<dbReference type="OrthoDB" id="7617927at2"/>
<accession>A0A062VCB2</accession>
<evidence type="ECO:0000256" key="3">
    <source>
        <dbReference type="SAM" id="Coils"/>
    </source>
</evidence>
<proteinExistence type="inferred from homology"/>
<dbReference type="PANTHER" id="PTHR13891:SF1">
    <property type="entry name" value="CYTOCHROME C OXIDASE ASSEMBLY FACTOR 7"/>
    <property type="match status" value="1"/>
</dbReference>
<dbReference type="Proteomes" id="UP000027100">
    <property type="component" value="Unassembled WGS sequence"/>
</dbReference>
<keyword evidence="3" id="KW-0175">Coiled coil</keyword>
<protein>
    <submittedName>
        <fullName evidence="5">Uncharacterized protein</fullName>
    </submittedName>
</protein>
<evidence type="ECO:0000256" key="1">
    <source>
        <dbReference type="ARBA" id="ARBA00008486"/>
    </source>
</evidence>
<dbReference type="Pfam" id="PF08238">
    <property type="entry name" value="Sel1"/>
    <property type="match status" value="3"/>
</dbReference>
<dbReference type="InterPro" id="IPR011990">
    <property type="entry name" value="TPR-like_helical_dom_sf"/>
</dbReference>
<feature type="chain" id="PRO_5039954597" evidence="4">
    <location>
        <begin position="24"/>
        <end position="203"/>
    </location>
</feature>
<dbReference type="PATRIC" id="fig|1280954.3.peg.374"/>
<sequence>MKKVLMMLGAVLVTAAITLPASAQGTAGRVERTQAELAMEKAETDFAKLKEARETAKTKCAAREYQACYELAELERKGLGGSQDLAAAAKNYKKVCDAKDGRGCAGLAYLTVQGRGVKANLTEGRRLYKAACDLGEVSGCAAWGNMAFTGTGGPKDVQGGTRALQEACQKDYAWACERIQTLGAFDPNDASQQRLRQIEKNKN</sequence>
<comment type="similarity">
    <text evidence="1">Belongs to the hcp beta-lactamase family.</text>
</comment>
<dbReference type="STRING" id="1280954.HPO_01822"/>
<evidence type="ECO:0000256" key="4">
    <source>
        <dbReference type="SAM" id="SignalP"/>
    </source>
</evidence>
<organism evidence="5 6">
    <name type="scientific">Hyphomonas polymorpha PS728</name>
    <dbReference type="NCBI Taxonomy" id="1280954"/>
    <lineage>
        <taxon>Bacteria</taxon>
        <taxon>Pseudomonadati</taxon>
        <taxon>Pseudomonadota</taxon>
        <taxon>Alphaproteobacteria</taxon>
        <taxon>Hyphomonadales</taxon>
        <taxon>Hyphomonadaceae</taxon>
        <taxon>Hyphomonas</taxon>
    </lineage>
</organism>
<dbReference type="RefSeq" id="WP_035593819.1">
    <property type="nucleotide sequence ID" value="NZ_ARYM01000002.1"/>
</dbReference>
<dbReference type="PANTHER" id="PTHR13891">
    <property type="entry name" value="CYTOCHROME C OXIDASE ASSEMBLY FACTOR 7"/>
    <property type="match status" value="1"/>
</dbReference>
<feature type="signal peptide" evidence="4">
    <location>
        <begin position="1"/>
        <end position="23"/>
    </location>
</feature>